<evidence type="ECO:0000256" key="1">
    <source>
        <dbReference type="SAM" id="MobiDB-lite"/>
    </source>
</evidence>
<dbReference type="EMBL" id="CDHN01000002">
    <property type="protein sequence ID" value="CEJ85185.1"/>
    <property type="molecule type" value="Genomic_DNA"/>
</dbReference>
<reference evidence="2 3" key="1">
    <citation type="journal article" date="2015" name="Genome Announc.">
        <title>Draft Genome Sequence and Gene Annotation of the Entomopathogenic Fungus Verticillium hemipterigenum.</title>
        <authorList>
            <person name="Horn F."/>
            <person name="Habel A."/>
            <person name="Scharf D.H."/>
            <person name="Dworschak J."/>
            <person name="Brakhage A.A."/>
            <person name="Guthke R."/>
            <person name="Hertweck C."/>
            <person name="Linde J."/>
        </authorList>
    </citation>
    <scope>NUCLEOTIDE SEQUENCE [LARGE SCALE GENOMIC DNA]</scope>
</reference>
<organism evidence="2 3">
    <name type="scientific">[Torrubiella] hemipterigena</name>
    <dbReference type="NCBI Taxonomy" id="1531966"/>
    <lineage>
        <taxon>Eukaryota</taxon>
        <taxon>Fungi</taxon>
        <taxon>Dikarya</taxon>
        <taxon>Ascomycota</taxon>
        <taxon>Pezizomycotina</taxon>
        <taxon>Sordariomycetes</taxon>
        <taxon>Hypocreomycetidae</taxon>
        <taxon>Hypocreales</taxon>
        <taxon>Clavicipitaceae</taxon>
        <taxon>Clavicipitaceae incertae sedis</taxon>
        <taxon>'Torrubiella' clade</taxon>
    </lineage>
</organism>
<keyword evidence="3" id="KW-1185">Reference proteome</keyword>
<sequence length="134" mass="15480">MTDKPRRPFESYVGSKKNFGSVAFRRIQWKFTANESAVDSVHVLRDITDANSGLVPFFNEDGTTHRVATASITCYVSPDEDDDDDEDDEDEEPEDDWFRFYRGPRLEVKPKAGDYITAVHPWLHEKRQLIISPQ</sequence>
<dbReference type="AlphaFoldDB" id="A0A0A1TE75"/>
<name>A0A0A1TE75_9HYPO</name>
<accession>A0A0A1TE75</accession>
<feature type="compositionally biased region" description="Acidic residues" evidence="1">
    <location>
        <begin position="78"/>
        <end position="95"/>
    </location>
</feature>
<dbReference type="Proteomes" id="UP000039046">
    <property type="component" value="Unassembled WGS sequence"/>
</dbReference>
<proteinExistence type="predicted"/>
<evidence type="ECO:0000313" key="3">
    <source>
        <dbReference type="Proteomes" id="UP000039046"/>
    </source>
</evidence>
<evidence type="ECO:0000313" key="2">
    <source>
        <dbReference type="EMBL" id="CEJ85185.1"/>
    </source>
</evidence>
<gene>
    <name evidence="2" type="ORF">VHEMI03695</name>
</gene>
<feature type="region of interest" description="Disordered" evidence="1">
    <location>
        <begin position="74"/>
        <end position="96"/>
    </location>
</feature>
<protein>
    <submittedName>
        <fullName evidence="2">Uncharacterized protein</fullName>
    </submittedName>
</protein>
<dbReference type="HOGENOM" id="CLU_1897658_0_0_1"/>